<feature type="domain" description="PAZ" evidence="4">
    <location>
        <begin position="246"/>
        <end position="338"/>
    </location>
</feature>
<comment type="similarity">
    <text evidence="1">Belongs to the argonaute family. Ago subfamily.</text>
</comment>
<dbReference type="EnsemblPlants" id="ORUFI02G05410.1">
    <property type="protein sequence ID" value="ORUFI02G05410.1"/>
    <property type="gene ID" value="ORUFI02G05410"/>
</dbReference>
<dbReference type="InterPro" id="IPR003165">
    <property type="entry name" value="Piwi"/>
</dbReference>
<keyword evidence="7" id="KW-1185">Reference proteome</keyword>
<dbReference type="CDD" id="cd02846">
    <property type="entry name" value="PAZ_argonaute_like"/>
    <property type="match status" value="1"/>
</dbReference>
<sequence length="876" mass="98884">MESQRMTWLYDRHHSLKHNKAERQAILSTYRLAKRPNLSSEGMIGESCIVRTNCFSVHLESLDDQTIYEYDVCVTPEVGINRAVIRELVKQQKDSGLGGRLPAYDGRKRLYTSGPLPFDSHRFLVLLDSIEDSPEESRHLRVRDFVVTLKFAAKISLWTLRKFRGGKPNRESRAALRALDVVLKELPTARYTQFAGSFYSPNLGECRQLCKVLESWRGFHQRIQATQMGLQLNIDVSSSVFIKPVPVVDYVAQLLNEDILLDRPLCSTEFLKIKEALEGLKVQINGILFNTYHVQDLVHQAASFPVNFSIQYPSLPCLKVAHFGETIFLPLEVCKIAEGQCHQKQLNAKHMAALLQVARQPPNERDYNILQTVHQNKYQEDPHAKEFGIKIEEKLVSIKSRILPAPWLKFHDSGETTEFLPQLGIWNMMHKKMINGGRVKSWACVNFCWSVREYAARNFCYDLGFMCRESGMVFSVKPVLPLVIAKPGCVESALRTLHDDAMDILRPQGRKLDLLIVILPNNNGSLYGDVKRICETDIGLISQCCLAKHVLKMNKWYLASVALKINAKMGGRNTVLVDALEMRLPHVRDTPTIVFGAHVTHPHPGKANSSSIAAVVASQDWPEVTKYAGLISVQACHQESIQGLFKVQDDPERGTTTSGMIKEHLMSFYRATKRKPGRIIFYRDGVSKGQLPQALMHELGAIKMACASMGPDYNPLVTYVVLQKCRHTRLFADYYNANTHDSTANIRAGTVVDSNICQPNQFDFYLCSHRSTQGTKRPRYYHVLWDENDFLAGSFQELTNYLCYTSATCTQSISVVAPVHYARLLSSRARCYIKPRSIGDSTSHTSLPSEEDSSAASETGSLLPIKDNLKGAMFFC</sequence>
<dbReference type="Gene3D" id="3.40.50.2300">
    <property type="match status" value="1"/>
</dbReference>
<dbReference type="OMA" id="EVCYGFY"/>
<dbReference type="Gramene" id="ORUFI02G05410.1">
    <property type="protein sequence ID" value="ORUFI02G05410.1"/>
    <property type="gene ID" value="ORUFI02G05410"/>
</dbReference>
<dbReference type="InterPro" id="IPR036397">
    <property type="entry name" value="RNaseH_sf"/>
</dbReference>
<dbReference type="InterPro" id="IPR012337">
    <property type="entry name" value="RNaseH-like_sf"/>
</dbReference>
<organism evidence="6 7">
    <name type="scientific">Oryza rufipogon</name>
    <name type="common">Brownbeard rice</name>
    <name type="synonym">Asian wild rice</name>
    <dbReference type="NCBI Taxonomy" id="4529"/>
    <lineage>
        <taxon>Eukaryota</taxon>
        <taxon>Viridiplantae</taxon>
        <taxon>Streptophyta</taxon>
        <taxon>Embryophyta</taxon>
        <taxon>Tracheophyta</taxon>
        <taxon>Spermatophyta</taxon>
        <taxon>Magnoliopsida</taxon>
        <taxon>Liliopsida</taxon>
        <taxon>Poales</taxon>
        <taxon>Poaceae</taxon>
        <taxon>BOP clade</taxon>
        <taxon>Oryzoideae</taxon>
        <taxon>Oryzeae</taxon>
        <taxon>Oryzinae</taxon>
        <taxon>Oryza</taxon>
    </lineage>
</organism>
<dbReference type="CDD" id="cd04657">
    <property type="entry name" value="Piwi_ago-like"/>
    <property type="match status" value="1"/>
</dbReference>
<feature type="domain" description="Piwi" evidence="5">
    <location>
        <begin position="514"/>
        <end position="834"/>
    </location>
</feature>
<feature type="region of interest" description="Disordered" evidence="3">
    <location>
        <begin position="839"/>
        <end position="859"/>
    </location>
</feature>
<dbReference type="Gene3D" id="2.170.260.10">
    <property type="entry name" value="paz domain"/>
    <property type="match status" value="1"/>
</dbReference>
<dbReference type="PROSITE" id="PS50822">
    <property type="entry name" value="PIWI"/>
    <property type="match status" value="1"/>
</dbReference>
<dbReference type="Pfam" id="PF16486">
    <property type="entry name" value="ArgoN"/>
    <property type="match status" value="1"/>
</dbReference>
<dbReference type="SMART" id="SM01163">
    <property type="entry name" value="DUF1785"/>
    <property type="match status" value="1"/>
</dbReference>
<dbReference type="SMART" id="SM00950">
    <property type="entry name" value="Piwi"/>
    <property type="match status" value="1"/>
</dbReference>
<dbReference type="InterPro" id="IPR032473">
    <property type="entry name" value="Argonaute_Mid_dom"/>
</dbReference>
<protein>
    <recommendedName>
        <fullName evidence="8">Piwi domain-containing protein</fullName>
    </recommendedName>
</protein>
<accession>A0A0E0NAF2</accession>
<reference evidence="7" key="1">
    <citation type="submission" date="2013-06" db="EMBL/GenBank/DDBJ databases">
        <authorList>
            <person name="Zhao Q."/>
        </authorList>
    </citation>
    <scope>NUCLEOTIDE SEQUENCE</scope>
    <source>
        <strain evidence="7">cv. W1943</strain>
    </source>
</reference>
<dbReference type="GO" id="GO:0031047">
    <property type="term" value="P:regulatory ncRNA-mediated gene silencing"/>
    <property type="evidence" value="ECO:0007669"/>
    <property type="project" value="UniProtKB-KW"/>
</dbReference>
<dbReference type="InterPro" id="IPR014811">
    <property type="entry name" value="ArgoL1"/>
</dbReference>
<dbReference type="STRING" id="4529.A0A0E0NAF2"/>
<evidence type="ECO:0000256" key="2">
    <source>
        <dbReference type="ARBA" id="ARBA00023158"/>
    </source>
</evidence>
<keyword evidence="2" id="KW-0943">RNA-mediated gene silencing</keyword>
<dbReference type="PANTHER" id="PTHR22891">
    <property type="entry name" value="EUKARYOTIC TRANSLATION INITIATION FACTOR 2C"/>
    <property type="match status" value="1"/>
</dbReference>
<dbReference type="InterPro" id="IPR036085">
    <property type="entry name" value="PAZ_dom_sf"/>
</dbReference>
<dbReference type="InterPro" id="IPR003100">
    <property type="entry name" value="PAZ_dom"/>
</dbReference>
<dbReference type="AlphaFoldDB" id="A0A0E0NAF2"/>
<evidence type="ECO:0000259" key="4">
    <source>
        <dbReference type="PROSITE" id="PS50821"/>
    </source>
</evidence>
<proteinExistence type="inferred from homology"/>
<evidence type="ECO:0000256" key="3">
    <source>
        <dbReference type="SAM" id="MobiDB-lite"/>
    </source>
</evidence>
<name>A0A0E0NAF2_ORYRU</name>
<evidence type="ECO:0000313" key="6">
    <source>
        <dbReference type="EnsemblPlants" id="ORUFI02G05410.1"/>
    </source>
</evidence>
<dbReference type="Proteomes" id="UP000008022">
    <property type="component" value="Unassembled WGS sequence"/>
</dbReference>
<dbReference type="InterPro" id="IPR032474">
    <property type="entry name" value="Argonaute_N"/>
</dbReference>
<evidence type="ECO:0000259" key="5">
    <source>
        <dbReference type="PROSITE" id="PS50822"/>
    </source>
</evidence>
<dbReference type="GO" id="GO:0003723">
    <property type="term" value="F:RNA binding"/>
    <property type="evidence" value="ECO:0007669"/>
    <property type="project" value="InterPro"/>
</dbReference>
<dbReference type="Pfam" id="PF16487">
    <property type="entry name" value="ArgoMid"/>
    <property type="match status" value="1"/>
</dbReference>
<dbReference type="SUPFAM" id="SSF101690">
    <property type="entry name" value="PAZ domain"/>
    <property type="match status" value="1"/>
</dbReference>
<dbReference type="eggNOG" id="KOG1041">
    <property type="taxonomic scope" value="Eukaryota"/>
</dbReference>
<dbReference type="PROSITE" id="PS50821">
    <property type="entry name" value="PAZ"/>
    <property type="match status" value="1"/>
</dbReference>
<dbReference type="HOGENOM" id="CLU_004544_0_1_1"/>
<dbReference type="InterPro" id="IPR032472">
    <property type="entry name" value="ArgoL2"/>
</dbReference>
<dbReference type="SUPFAM" id="SSF53098">
    <property type="entry name" value="Ribonuclease H-like"/>
    <property type="match status" value="1"/>
</dbReference>
<dbReference type="Pfam" id="PF08699">
    <property type="entry name" value="ArgoL1"/>
    <property type="match status" value="1"/>
</dbReference>
<evidence type="ECO:0008006" key="8">
    <source>
        <dbReference type="Google" id="ProtNLM"/>
    </source>
</evidence>
<evidence type="ECO:0000256" key="1">
    <source>
        <dbReference type="ARBA" id="ARBA00008201"/>
    </source>
</evidence>
<dbReference type="Pfam" id="PF16488">
    <property type="entry name" value="ArgoL2"/>
    <property type="match status" value="1"/>
</dbReference>
<dbReference type="FunFam" id="3.40.50.2300:FF:000110">
    <property type="entry name" value="Argonaute 10"/>
    <property type="match status" value="1"/>
</dbReference>
<dbReference type="InterPro" id="IPR045246">
    <property type="entry name" value="Piwi_ago-like"/>
</dbReference>
<reference evidence="6" key="2">
    <citation type="submission" date="2015-06" db="UniProtKB">
        <authorList>
            <consortium name="EnsemblPlants"/>
        </authorList>
    </citation>
    <scope>IDENTIFICATION</scope>
</reference>
<dbReference type="Pfam" id="PF02171">
    <property type="entry name" value="Piwi"/>
    <property type="match status" value="1"/>
</dbReference>
<dbReference type="Gene3D" id="3.30.420.10">
    <property type="entry name" value="Ribonuclease H-like superfamily/Ribonuclease H"/>
    <property type="match status" value="1"/>
</dbReference>
<evidence type="ECO:0000313" key="7">
    <source>
        <dbReference type="Proteomes" id="UP000008022"/>
    </source>
</evidence>